<dbReference type="OrthoDB" id="9180899at2"/>
<evidence type="ECO:0000256" key="3">
    <source>
        <dbReference type="ARBA" id="ARBA00008571"/>
    </source>
</evidence>
<comment type="function">
    <text evidence="1">An FAD assembly protein, which accelerates covalent attachment of the cofactor into other proteins. Plays an essential role in the assembly of succinate dehydrogenase (SDH, respiratory complex II), an enzyme complex that is a component of both the tricarboxylic acid cycle and the electron transport chain, and which couples the oxidation of succinate to fumarate with the reduction of ubiquinone (coenzyme Q) to ubiquinol. Required for flavinylation (covalent attachment of FAD) of the flavoprotein subunit SdhA of SDH and other flavinylated proteins as well.</text>
</comment>
<evidence type="ECO:0000313" key="7">
    <source>
        <dbReference type="EMBL" id="SFN07202.1"/>
    </source>
</evidence>
<dbReference type="AlphaFoldDB" id="A0A1I4W134"/>
<evidence type="ECO:0000313" key="8">
    <source>
        <dbReference type="Proteomes" id="UP000198575"/>
    </source>
</evidence>
<dbReference type="Pfam" id="PF03937">
    <property type="entry name" value="Sdh5"/>
    <property type="match status" value="1"/>
</dbReference>
<protein>
    <recommendedName>
        <fullName evidence="4">FAD assembly factor SdhE</fullName>
    </recommendedName>
</protein>
<gene>
    <name evidence="7" type="ORF">SAMN05216289_103251</name>
</gene>
<keyword evidence="8" id="KW-1185">Reference proteome</keyword>
<proteinExistence type="inferred from homology"/>
<evidence type="ECO:0000256" key="6">
    <source>
        <dbReference type="ARBA" id="ARBA00023186"/>
    </source>
</evidence>
<evidence type="ECO:0000256" key="5">
    <source>
        <dbReference type="ARBA" id="ARBA00022490"/>
    </source>
</evidence>
<comment type="similarity">
    <text evidence="3">Belongs to the SdhE FAD assembly factor family.</text>
</comment>
<dbReference type="STRING" id="578942.SAMN05216289_103251"/>
<dbReference type="PANTHER" id="PTHR39585:SF1">
    <property type="entry name" value="FAD ASSEMBLY FACTOR SDHE"/>
    <property type="match status" value="1"/>
</dbReference>
<dbReference type="InterPro" id="IPR036714">
    <property type="entry name" value="SDH_sf"/>
</dbReference>
<evidence type="ECO:0000256" key="2">
    <source>
        <dbReference type="ARBA" id="ARBA00004496"/>
    </source>
</evidence>
<dbReference type="InterPro" id="IPR005631">
    <property type="entry name" value="SDH"/>
</dbReference>
<dbReference type="GO" id="GO:0005737">
    <property type="term" value="C:cytoplasm"/>
    <property type="evidence" value="ECO:0007669"/>
    <property type="project" value="UniProtKB-SubCell"/>
</dbReference>
<evidence type="ECO:0000256" key="1">
    <source>
        <dbReference type="ARBA" id="ARBA00003135"/>
    </source>
</evidence>
<name>A0A1I4W134_9GAMM</name>
<dbReference type="Proteomes" id="UP000198575">
    <property type="component" value="Unassembled WGS sequence"/>
</dbReference>
<accession>A0A1I4W134</accession>
<dbReference type="InterPro" id="IPR050531">
    <property type="entry name" value="SdhE_FAD_assembly_factor"/>
</dbReference>
<comment type="subcellular location">
    <subcellularLocation>
        <location evidence="2">Cytoplasm</location>
    </subcellularLocation>
</comment>
<keyword evidence="5" id="KW-0963">Cytoplasm</keyword>
<reference evidence="7 8" key="1">
    <citation type="submission" date="2016-10" db="EMBL/GenBank/DDBJ databases">
        <authorList>
            <person name="de Groot N.N."/>
        </authorList>
    </citation>
    <scope>NUCLEOTIDE SEQUENCE [LARGE SCALE GENOMIC DNA]</scope>
    <source>
        <strain evidence="7 8">CGMCC 1.7659</strain>
    </source>
</reference>
<evidence type="ECO:0000256" key="4">
    <source>
        <dbReference type="ARBA" id="ARBA00019418"/>
    </source>
</evidence>
<sequence>MDDEIKRLRWRCRRGTRELDQLVGWWLEQRYPDAAADLRQGFADLLEQQDPDLWDWIMGRSAPPDPLQARVIDEIRTRHRV</sequence>
<keyword evidence="6" id="KW-0143">Chaperone</keyword>
<dbReference type="Gene3D" id="1.10.150.250">
    <property type="entry name" value="Flavinator of succinate dehydrogenase"/>
    <property type="match status" value="1"/>
</dbReference>
<dbReference type="EMBL" id="FOVF01000003">
    <property type="protein sequence ID" value="SFN07202.1"/>
    <property type="molecule type" value="Genomic_DNA"/>
</dbReference>
<organism evidence="7 8">
    <name type="scientific">Dokdonella immobilis</name>
    <dbReference type="NCBI Taxonomy" id="578942"/>
    <lineage>
        <taxon>Bacteria</taxon>
        <taxon>Pseudomonadati</taxon>
        <taxon>Pseudomonadota</taxon>
        <taxon>Gammaproteobacteria</taxon>
        <taxon>Lysobacterales</taxon>
        <taxon>Rhodanobacteraceae</taxon>
        <taxon>Dokdonella</taxon>
    </lineage>
</organism>
<dbReference type="PANTHER" id="PTHR39585">
    <property type="entry name" value="FAD ASSEMBLY FACTOR SDHE"/>
    <property type="match status" value="1"/>
</dbReference>
<dbReference type="GO" id="GO:0006105">
    <property type="term" value="P:succinate metabolic process"/>
    <property type="evidence" value="ECO:0007669"/>
    <property type="project" value="TreeGrafter"/>
</dbReference>
<dbReference type="SUPFAM" id="SSF109910">
    <property type="entry name" value="YgfY-like"/>
    <property type="match status" value="1"/>
</dbReference>
<dbReference type="RefSeq" id="WP_092405086.1">
    <property type="nucleotide sequence ID" value="NZ_FOVF01000003.1"/>
</dbReference>